<evidence type="ECO:0000256" key="1">
    <source>
        <dbReference type="ARBA" id="ARBA00004651"/>
    </source>
</evidence>
<feature type="transmembrane region" description="Helical" evidence="6">
    <location>
        <begin position="40"/>
        <end position="64"/>
    </location>
</feature>
<evidence type="ECO:0000256" key="3">
    <source>
        <dbReference type="ARBA" id="ARBA00022692"/>
    </source>
</evidence>
<comment type="caution">
    <text evidence="7">The sequence shown here is derived from an EMBL/GenBank/DDBJ whole genome shotgun (WGS) entry which is preliminary data.</text>
</comment>
<feature type="transmembrane region" description="Helical" evidence="6">
    <location>
        <begin position="6"/>
        <end position="28"/>
    </location>
</feature>
<comment type="subcellular location">
    <subcellularLocation>
        <location evidence="1">Cell membrane</location>
        <topology evidence="1">Multi-pass membrane protein</topology>
    </subcellularLocation>
</comment>
<feature type="transmembrane region" description="Helical" evidence="6">
    <location>
        <begin position="115"/>
        <end position="136"/>
    </location>
</feature>
<dbReference type="Proteomes" id="UP000050482">
    <property type="component" value="Unassembled WGS sequence"/>
</dbReference>
<evidence type="ECO:0000313" key="7">
    <source>
        <dbReference type="EMBL" id="KPV41284.1"/>
    </source>
</evidence>
<dbReference type="EMBL" id="LJCO01000094">
    <property type="protein sequence ID" value="KPV41284.1"/>
    <property type="molecule type" value="Genomic_DNA"/>
</dbReference>
<evidence type="ECO:0000256" key="2">
    <source>
        <dbReference type="ARBA" id="ARBA00022475"/>
    </source>
</evidence>
<feature type="transmembrane region" description="Helical" evidence="6">
    <location>
        <begin position="70"/>
        <end position="88"/>
    </location>
</feature>
<accession>A0A0P9EFR7</accession>
<dbReference type="PANTHER" id="PTHR30086:SF20">
    <property type="entry name" value="ARGININE EXPORTER PROTEIN ARGO-RELATED"/>
    <property type="match status" value="1"/>
</dbReference>
<keyword evidence="2" id="KW-1003">Cell membrane</keyword>
<dbReference type="PANTHER" id="PTHR30086">
    <property type="entry name" value="ARGININE EXPORTER PROTEIN ARGO"/>
    <property type="match status" value="1"/>
</dbReference>
<protein>
    <submittedName>
        <fullName evidence="7">RhtB family transporter</fullName>
    </submittedName>
</protein>
<evidence type="ECO:0000256" key="4">
    <source>
        <dbReference type="ARBA" id="ARBA00022989"/>
    </source>
</evidence>
<proteinExistence type="predicted"/>
<name>A0A0P9EFR7_9BACL</name>
<reference evidence="7 8" key="1">
    <citation type="submission" date="2015-09" db="EMBL/GenBank/DDBJ databases">
        <title>Draft genome sequence of Alicyclobacillus ferrooxydans DSM 22381.</title>
        <authorList>
            <person name="Hemp J."/>
        </authorList>
    </citation>
    <scope>NUCLEOTIDE SEQUENCE [LARGE SCALE GENOMIC DNA]</scope>
    <source>
        <strain evidence="7 8">TC-34</strain>
    </source>
</reference>
<sequence>MTFHHFGLFLVASFVLLIIPGPSVLYITARSIDQGRAAGLASVFGSALGTVMLVVGSAIGLSAILASSDIAFSIVKYLGAAYLIYLGIKSLFSKEQFEPIAVEPKKLSSIFRQGMFVALLNPKTAIFFFAFLPQFVDPQHGLIWAQTIILGLTLVTLGIFTDSAYALLAGTLGNWMRRRWRYQKKQHYVTSAIYLTLGTLTLFSDSGRG</sequence>
<dbReference type="PATRIC" id="fig|471514.4.peg.4429"/>
<feature type="transmembrane region" description="Helical" evidence="6">
    <location>
        <begin position="188"/>
        <end position="204"/>
    </location>
</feature>
<evidence type="ECO:0000256" key="5">
    <source>
        <dbReference type="ARBA" id="ARBA00023136"/>
    </source>
</evidence>
<dbReference type="Pfam" id="PF01810">
    <property type="entry name" value="LysE"/>
    <property type="match status" value="1"/>
</dbReference>
<dbReference type="GO" id="GO:0015171">
    <property type="term" value="F:amino acid transmembrane transporter activity"/>
    <property type="evidence" value="ECO:0007669"/>
    <property type="project" value="TreeGrafter"/>
</dbReference>
<keyword evidence="8" id="KW-1185">Reference proteome</keyword>
<dbReference type="STRING" id="471514.AN477_20700"/>
<dbReference type="GO" id="GO:0005886">
    <property type="term" value="C:plasma membrane"/>
    <property type="evidence" value="ECO:0007669"/>
    <property type="project" value="UniProtKB-SubCell"/>
</dbReference>
<keyword evidence="5 6" id="KW-0472">Membrane</keyword>
<dbReference type="PIRSF" id="PIRSF006324">
    <property type="entry name" value="LeuE"/>
    <property type="match status" value="1"/>
</dbReference>
<feature type="transmembrane region" description="Helical" evidence="6">
    <location>
        <begin position="142"/>
        <end position="168"/>
    </location>
</feature>
<dbReference type="InterPro" id="IPR001123">
    <property type="entry name" value="LeuE-type"/>
</dbReference>
<keyword evidence="3 6" id="KW-0812">Transmembrane</keyword>
<dbReference type="AlphaFoldDB" id="A0A0P9EFR7"/>
<keyword evidence="4 6" id="KW-1133">Transmembrane helix</keyword>
<evidence type="ECO:0000313" key="8">
    <source>
        <dbReference type="Proteomes" id="UP000050482"/>
    </source>
</evidence>
<organism evidence="7 8">
    <name type="scientific">Alicyclobacillus ferrooxydans</name>
    <dbReference type="NCBI Taxonomy" id="471514"/>
    <lineage>
        <taxon>Bacteria</taxon>
        <taxon>Bacillati</taxon>
        <taxon>Bacillota</taxon>
        <taxon>Bacilli</taxon>
        <taxon>Bacillales</taxon>
        <taxon>Alicyclobacillaceae</taxon>
        <taxon>Alicyclobacillus</taxon>
    </lineage>
</organism>
<evidence type="ECO:0000256" key="6">
    <source>
        <dbReference type="SAM" id="Phobius"/>
    </source>
</evidence>
<gene>
    <name evidence="7" type="ORF">AN477_20700</name>
</gene>